<keyword evidence="2" id="KW-1185">Reference proteome</keyword>
<gene>
    <name evidence="1" type="ORF">PR048_019217</name>
</gene>
<comment type="caution">
    <text evidence="1">The sequence shown here is derived from an EMBL/GenBank/DDBJ whole genome shotgun (WGS) entry which is preliminary data.</text>
</comment>
<accession>A0ABQ9H2Z9</accession>
<dbReference type="EMBL" id="JARBHB010000007">
    <property type="protein sequence ID" value="KAJ8878634.1"/>
    <property type="molecule type" value="Genomic_DNA"/>
</dbReference>
<name>A0ABQ9H2Z9_9NEOP</name>
<dbReference type="Proteomes" id="UP001159363">
    <property type="component" value="Chromosome 6"/>
</dbReference>
<protein>
    <submittedName>
        <fullName evidence="1">Uncharacterized protein</fullName>
    </submittedName>
</protein>
<feature type="non-terminal residue" evidence="1">
    <location>
        <position position="169"/>
    </location>
</feature>
<organism evidence="1 2">
    <name type="scientific">Dryococelus australis</name>
    <dbReference type="NCBI Taxonomy" id="614101"/>
    <lineage>
        <taxon>Eukaryota</taxon>
        <taxon>Metazoa</taxon>
        <taxon>Ecdysozoa</taxon>
        <taxon>Arthropoda</taxon>
        <taxon>Hexapoda</taxon>
        <taxon>Insecta</taxon>
        <taxon>Pterygota</taxon>
        <taxon>Neoptera</taxon>
        <taxon>Polyneoptera</taxon>
        <taxon>Phasmatodea</taxon>
        <taxon>Verophasmatodea</taxon>
        <taxon>Anareolatae</taxon>
        <taxon>Phasmatidae</taxon>
        <taxon>Eurycanthinae</taxon>
        <taxon>Dryococelus</taxon>
    </lineage>
</organism>
<evidence type="ECO:0000313" key="2">
    <source>
        <dbReference type="Proteomes" id="UP001159363"/>
    </source>
</evidence>
<evidence type="ECO:0000313" key="1">
    <source>
        <dbReference type="EMBL" id="KAJ8878634.1"/>
    </source>
</evidence>
<sequence length="169" mass="19521">MENMWPSSHHLVLDRILTTIKVLQTLITNSYIFLSEQMAEFPMGVFCHTVIFLRETVKLTRTFIGGSYMLLYFLIGDCFPSPRGCYETIFIKQLTQEKSVCNYWFSHGQRIENIFGIMTARIKAVVFAYCALHNFLHMIISTYTPHECFDTKSDKTGHPSITRPTCQAS</sequence>
<reference evidence="1 2" key="1">
    <citation type="submission" date="2023-02" db="EMBL/GenBank/DDBJ databases">
        <title>LHISI_Scaffold_Assembly.</title>
        <authorList>
            <person name="Stuart O.P."/>
            <person name="Cleave R."/>
            <person name="Magrath M.J.L."/>
            <person name="Mikheyev A.S."/>
        </authorList>
    </citation>
    <scope>NUCLEOTIDE SEQUENCE [LARGE SCALE GENOMIC DNA]</scope>
    <source>
        <strain evidence="1">Daus_M_001</strain>
        <tissue evidence="1">Leg muscle</tissue>
    </source>
</reference>
<proteinExistence type="predicted"/>